<organism evidence="2">
    <name type="scientific">Leptocylindrus danicus</name>
    <dbReference type="NCBI Taxonomy" id="163516"/>
    <lineage>
        <taxon>Eukaryota</taxon>
        <taxon>Sar</taxon>
        <taxon>Stramenopiles</taxon>
        <taxon>Ochrophyta</taxon>
        <taxon>Bacillariophyta</taxon>
        <taxon>Coscinodiscophyceae</taxon>
        <taxon>Chaetocerotophycidae</taxon>
        <taxon>Leptocylindrales</taxon>
        <taxon>Leptocylindraceae</taxon>
        <taxon>Leptocylindrus</taxon>
    </lineage>
</organism>
<protein>
    <recommendedName>
        <fullName evidence="3">J domain-containing protein</fullName>
    </recommendedName>
</protein>
<evidence type="ECO:0000313" key="2">
    <source>
        <dbReference type="EMBL" id="CAD9565248.1"/>
    </source>
</evidence>
<feature type="compositionally biased region" description="Low complexity" evidence="1">
    <location>
        <begin position="7"/>
        <end position="18"/>
    </location>
</feature>
<feature type="region of interest" description="Disordered" evidence="1">
    <location>
        <begin position="1"/>
        <end position="38"/>
    </location>
</feature>
<name>A0A7S2K3E6_9STRA</name>
<dbReference type="EMBL" id="HBGY01007784">
    <property type="protein sequence ID" value="CAD9565248.1"/>
    <property type="molecule type" value="Transcribed_RNA"/>
</dbReference>
<accession>A0A7S2K3E6</accession>
<evidence type="ECO:0008006" key="3">
    <source>
        <dbReference type="Google" id="ProtNLM"/>
    </source>
</evidence>
<proteinExistence type="predicted"/>
<evidence type="ECO:0000256" key="1">
    <source>
        <dbReference type="SAM" id="MobiDB-lite"/>
    </source>
</evidence>
<dbReference type="AlphaFoldDB" id="A0A7S2K3E6"/>
<dbReference type="InterPro" id="IPR036869">
    <property type="entry name" value="J_dom_sf"/>
</dbReference>
<gene>
    <name evidence="2" type="ORF">LDAN0321_LOCUS4883</name>
</gene>
<dbReference type="Gene3D" id="1.10.287.110">
    <property type="entry name" value="DnaJ domain"/>
    <property type="match status" value="1"/>
</dbReference>
<sequence>MYLNPTQQQQQQQQQQNAAPPPPRNANPGSPKIQEKYRQSLRNLNAVDDDEDKQQESITALKRNMLVHWALNPPAMTSLKSIDVLISSIHTCFPPAFGVQGHAYFSKWKSIPVTDLRGAGNNMLDEKKLEKSVKKLKFFLHPDKLPRDLDAQQAFMCKMLWDVIADADEEYRSKRDQLDWIR</sequence>
<reference evidence="2" key="1">
    <citation type="submission" date="2021-01" db="EMBL/GenBank/DDBJ databases">
        <authorList>
            <person name="Corre E."/>
            <person name="Pelletier E."/>
            <person name="Niang G."/>
            <person name="Scheremetjew M."/>
            <person name="Finn R."/>
            <person name="Kale V."/>
            <person name="Holt S."/>
            <person name="Cochrane G."/>
            <person name="Meng A."/>
            <person name="Brown T."/>
            <person name="Cohen L."/>
        </authorList>
    </citation>
    <scope>NUCLEOTIDE SEQUENCE</scope>
    <source>
        <strain evidence="2">B650</strain>
    </source>
</reference>